<dbReference type="Gene3D" id="3.40.630.30">
    <property type="match status" value="1"/>
</dbReference>
<evidence type="ECO:0000259" key="1">
    <source>
        <dbReference type="PROSITE" id="PS51186"/>
    </source>
</evidence>
<dbReference type="InterPro" id="IPR016181">
    <property type="entry name" value="Acyl_CoA_acyltransferase"/>
</dbReference>
<dbReference type="Proteomes" id="UP000642107">
    <property type="component" value="Unassembled WGS sequence"/>
</dbReference>
<organism evidence="2 3">
    <name type="scientific">Flavimobilis rhizosphaerae</name>
    <dbReference type="NCBI Taxonomy" id="2775421"/>
    <lineage>
        <taxon>Bacteria</taxon>
        <taxon>Bacillati</taxon>
        <taxon>Actinomycetota</taxon>
        <taxon>Actinomycetes</taxon>
        <taxon>Micrococcales</taxon>
        <taxon>Jonesiaceae</taxon>
        <taxon>Flavimobilis</taxon>
    </lineage>
</organism>
<protein>
    <submittedName>
        <fullName evidence="2">GNAT family N-acetyltransferase</fullName>
    </submittedName>
</protein>
<gene>
    <name evidence="2" type="ORF">IGS67_09045</name>
</gene>
<reference evidence="2 3" key="1">
    <citation type="submission" date="2020-09" db="EMBL/GenBank/DDBJ databases">
        <title>Flavimobilis rhizosphaerae sp. nov., isolated from rhizosphere soil of Spartina alterniflora.</title>
        <authorList>
            <person name="Hanqin C."/>
        </authorList>
    </citation>
    <scope>NUCLEOTIDE SEQUENCE [LARGE SCALE GENOMIC DNA]</scope>
    <source>
        <strain evidence="2 3">GY 10621</strain>
    </source>
</reference>
<dbReference type="InterPro" id="IPR025289">
    <property type="entry name" value="DUF4081"/>
</dbReference>
<name>A0ABR9DR70_9MICO</name>
<dbReference type="SUPFAM" id="SSF55729">
    <property type="entry name" value="Acyl-CoA N-acyltransferases (Nat)"/>
    <property type="match status" value="1"/>
</dbReference>
<feature type="domain" description="N-acetyltransferase" evidence="1">
    <location>
        <begin position="155"/>
        <end position="318"/>
    </location>
</feature>
<dbReference type="Pfam" id="PF00583">
    <property type="entry name" value="Acetyltransf_1"/>
    <property type="match status" value="1"/>
</dbReference>
<dbReference type="InterPro" id="IPR000182">
    <property type="entry name" value="GNAT_dom"/>
</dbReference>
<sequence>MGRWFRGQGAATGSAVRVLTDTDVPVALALCAANPVASVLAASRLRPALLGGLAVAGGRGWLYPSTGTPRALCWVGANVVPVLGDLTGDDAEAALDAFGVELRRGGRKASSIVGPAAHVLGLWERLGSSWGPARDVRPEQPSLALDRSADIDPDPAVRLASPDELAALLPASVAMFLEEVGYSPLGSAPSSYVERVRSLAAQGRTFVRTAPGARTDLGPAGTATEPLLRAVRPPHEHVVFKAELGAIAGDVAQVQGVWVTPSRRGEGIAAPAMAAVVAGTLERFGVVSLYVNSYNERALATYRRVGFEQVGTFATVLF</sequence>
<keyword evidence="3" id="KW-1185">Reference proteome</keyword>
<dbReference type="RefSeq" id="WP_192279864.1">
    <property type="nucleotide sequence ID" value="NZ_JACZDF010000004.1"/>
</dbReference>
<comment type="caution">
    <text evidence="2">The sequence shown here is derived from an EMBL/GenBank/DDBJ whole genome shotgun (WGS) entry which is preliminary data.</text>
</comment>
<dbReference type="Pfam" id="PF13312">
    <property type="entry name" value="DUF4081"/>
    <property type="match status" value="1"/>
</dbReference>
<dbReference type="PROSITE" id="PS51186">
    <property type="entry name" value="GNAT"/>
    <property type="match status" value="1"/>
</dbReference>
<accession>A0ABR9DR70</accession>
<dbReference type="EMBL" id="JACZDF010000004">
    <property type="protein sequence ID" value="MBD9699632.1"/>
    <property type="molecule type" value="Genomic_DNA"/>
</dbReference>
<proteinExistence type="predicted"/>
<evidence type="ECO:0000313" key="3">
    <source>
        <dbReference type="Proteomes" id="UP000642107"/>
    </source>
</evidence>
<evidence type="ECO:0000313" key="2">
    <source>
        <dbReference type="EMBL" id="MBD9699632.1"/>
    </source>
</evidence>